<gene>
    <name evidence="2" type="ORF">ALPR1_11350</name>
</gene>
<sequence>MLHRSLILIAFLAFFSACQQDEAITPREYPFIESKEIKNIDETGAIVDFEILKGGKSSIDSYGVEYLESSAFGNVYIPTEYLSFEIEGAPVENFISFKIKYDLLKGIEYYVKPFVKSNGMTIYGAPLLFESKGVKSPEISEVSVKEISGPTTFTIKGDYFSAVKERNFVHIPYIDEYFSVKVIEATPELLTVELSSYSSLIPVSDAAYDLVVTVFDKSTTLSSHFTLGYPKIQSINKLSAHVGEEIIVTLDKEYQHNLQLRLNNLYNEFTSTIPFVKITPTTYKATVPDYLSGKYELKLIGIGFVENFPEKFEINNSWDLITDFIQINNWKDYRTVSAGNRLVFWKNDLSKNYFLDPLTQGVTELPPFPGAKEERNGVLVYGNSKSELFVGLGYKQLPSGLEPFLDLWKLDLNTMQWLRMEDIPLSHGFLYRFFEYQDKIMAVSGIEKKYLILDPNLGTWQKTEFDVPEFMKSYTRMWVHQGYIYYLQEYSSYLVIKRFKPGQSHEIFGEFPSINAYGINGMKIIGNTFYLTYSSKNFSINMVTKEVKWYQSIYYYEDALTASGFWGEIEGKPYTLPISFENDYHQFRIYQLNTED</sequence>
<organism evidence="2 3">
    <name type="scientific">Algoriphagus machipongonensis</name>
    <dbReference type="NCBI Taxonomy" id="388413"/>
    <lineage>
        <taxon>Bacteria</taxon>
        <taxon>Pseudomonadati</taxon>
        <taxon>Bacteroidota</taxon>
        <taxon>Cytophagia</taxon>
        <taxon>Cytophagales</taxon>
        <taxon>Cyclobacteriaceae</taxon>
        <taxon>Algoriphagus</taxon>
    </lineage>
</organism>
<proteinExistence type="predicted"/>
<accession>A3HSJ1</accession>
<dbReference type="Gene3D" id="2.120.10.80">
    <property type="entry name" value="Kelch-type beta propeller"/>
    <property type="match status" value="1"/>
</dbReference>
<feature type="signal peptide" evidence="1">
    <location>
        <begin position="1"/>
        <end position="19"/>
    </location>
</feature>
<dbReference type="PROSITE" id="PS51257">
    <property type="entry name" value="PROKAR_LIPOPROTEIN"/>
    <property type="match status" value="1"/>
</dbReference>
<reference evidence="2 3" key="1">
    <citation type="journal article" date="2011" name="J. Bacteriol.">
        <title>Complete genome sequence of Algoriphagus sp. PR1, bacterial prey of a colony-forming choanoflagellate.</title>
        <authorList>
            <person name="Alegado R.A."/>
            <person name="Ferriera S."/>
            <person name="Nusbaum C."/>
            <person name="Young S.K."/>
            <person name="Zeng Q."/>
            <person name="Imamovic A."/>
            <person name="Fairclough S.R."/>
            <person name="King N."/>
        </authorList>
    </citation>
    <scope>NUCLEOTIDE SEQUENCE [LARGE SCALE GENOMIC DNA]</scope>
    <source>
        <strain evidence="2 3">PR1</strain>
    </source>
</reference>
<evidence type="ECO:0000313" key="2">
    <source>
        <dbReference type="EMBL" id="EAZ82809.1"/>
    </source>
</evidence>
<dbReference type="InterPro" id="IPR015915">
    <property type="entry name" value="Kelch-typ_b-propeller"/>
</dbReference>
<protein>
    <recommendedName>
        <fullName evidence="4">IPT/TIG domain-containing protein</fullName>
    </recommendedName>
</protein>
<evidence type="ECO:0008006" key="4">
    <source>
        <dbReference type="Google" id="ProtNLM"/>
    </source>
</evidence>
<dbReference type="AlphaFoldDB" id="A3HSJ1"/>
<keyword evidence="3" id="KW-1185">Reference proteome</keyword>
<dbReference type="SUPFAM" id="SSF117281">
    <property type="entry name" value="Kelch motif"/>
    <property type="match status" value="1"/>
</dbReference>
<evidence type="ECO:0000256" key="1">
    <source>
        <dbReference type="SAM" id="SignalP"/>
    </source>
</evidence>
<comment type="caution">
    <text evidence="2">The sequence shown here is derived from an EMBL/GenBank/DDBJ whole genome shotgun (WGS) entry which is preliminary data.</text>
</comment>
<keyword evidence="1" id="KW-0732">Signal</keyword>
<dbReference type="OrthoDB" id="813648at2"/>
<evidence type="ECO:0000313" key="3">
    <source>
        <dbReference type="Proteomes" id="UP000003919"/>
    </source>
</evidence>
<dbReference type="EMBL" id="CM001023">
    <property type="protein sequence ID" value="EAZ82809.1"/>
    <property type="molecule type" value="Genomic_DNA"/>
</dbReference>
<dbReference type="Proteomes" id="UP000003919">
    <property type="component" value="Chromosome"/>
</dbReference>
<name>A3HSJ1_9BACT</name>
<dbReference type="RefSeq" id="WP_008200631.1">
    <property type="nucleotide sequence ID" value="NZ_CM001023.1"/>
</dbReference>
<dbReference type="HOGENOM" id="CLU_457616_0_0_10"/>
<feature type="chain" id="PRO_5002652637" description="IPT/TIG domain-containing protein" evidence="1">
    <location>
        <begin position="20"/>
        <end position="596"/>
    </location>
</feature>
<dbReference type="EMBL" id="AAXU02000001">
    <property type="protein sequence ID" value="EAZ82809.1"/>
    <property type="molecule type" value="Genomic_DNA"/>
</dbReference>
<dbReference type="STRING" id="388413.ALPR1_11350"/>